<dbReference type="GO" id="GO:0004519">
    <property type="term" value="F:endonuclease activity"/>
    <property type="evidence" value="ECO:0007669"/>
    <property type="project" value="UniProtKB-KW"/>
</dbReference>
<name>A0ABV7UCE0_9HYPH</name>
<keyword evidence="3" id="KW-0540">Nuclease</keyword>
<keyword evidence="3" id="KW-0378">Hydrolase</keyword>
<dbReference type="EMBL" id="JBHRYC010000023">
    <property type="protein sequence ID" value="MFC3636310.1"/>
    <property type="molecule type" value="Genomic_DNA"/>
</dbReference>
<evidence type="ECO:0000313" key="4">
    <source>
        <dbReference type="Proteomes" id="UP001595704"/>
    </source>
</evidence>
<reference evidence="4" key="1">
    <citation type="journal article" date="2019" name="Int. J. Syst. Evol. Microbiol.">
        <title>The Global Catalogue of Microorganisms (GCM) 10K type strain sequencing project: providing services to taxonomists for standard genome sequencing and annotation.</title>
        <authorList>
            <consortium name="The Broad Institute Genomics Platform"/>
            <consortium name="The Broad Institute Genome Sequencing Center for Infectious Disease"/>
            <person name="Wu L."/>
            <person name="Ma J."/>
        </authorList>
    </citation>
    <scope>NUCLEOTIDE SEQUENCE [LARGE SCALE GENOMIC DNA]</scope>
    <source>
        <strain evidence="4">KCTC 42282</strain>
    </source>
</reference>
<organism evidence="3 4">
    <name type="scientific">Camelimonas fluminis</name>
    <dbReference type="NCBI Taxonomy" id="1576911"/>
    <lineage>
        <taxon>Bacteria</taxon>
        <taxon>Pseudomonadati</taxon>
        <taxon>Pseudomonadota</taxon>
        <taxon>Alphaproteobacteria</taxon>
        <taxon>Hyphomicrobiales</taxon>
        <taxon>Chelatococcaceae</taxon>
        <taxon>Camelimonas</taxon>
    </lineage>
</organism>
<feature type="transmembrane region" description="Helical" evidence="1">
    <location>
        <begin position="36"/>
        <end position="56"/>
    </location>
</feature>
<comment type="caution">
    <text evidence="3">The sequence shown here is derived from an EMBL/GenBank/DDBJ whole genome shotgun (WGS) entry which is preliminary data.</text>
</comment>
<dbReference type="Proteomes" id="UP001595704">
    <property type="component" value="Unassembled WGS sequence"/>
</dbReference>
<dbReference type="InterPro" id="IPR036691">
    <property type="entry name" value="Endo/exonu/phosph_ase_sf"/>
</dbReference>
<dbReference type="Pfam" id="PF03372">
    <property type="entry name" value="Exo_endo_phos"/>
    <property type="match status" value="1"/>
</dbReference>
<evidence type="ECO:0000313" key="3">
    <source>
        <dbReference type="EMBL" id="MFC3636310.1"/>
    </source>
</evidence>
<accession>A0ABV7UCE0</accession>
<gene>
    <name evidence="3" type="ORF">ACFONL_02775</name>
</gene>
<evidence type="ECO:0000259" key="2">
    <source>
        <dbReference type="Pfam" id="PF03372"/>
    </source>
</evidence>
<keyword evidence="1" id="KW-0472">Membrane</keyword>
<evidence type="ECO:0000256" key="1">
    <source>
        <dbReference type="SAM" id="Phobius"/>
    </source>
</evidence>
<dbReference type="InterPro" id="IPR005135">
    <property type="entry name" value="Endo/exonuclease/phosphatase"/>
</dbReference>
<dbReference type="Gene3D" id="3.60.10.10">
    <property type="entry name" value="Endonuclease/exonuclease/phosphatase"/>
    <property type="match status" value="1"/>
</dbReference>
<keyword evidence="4" id="KW-1185">Reference proteome</keyword>
<keyword evidence="1" id="KW-0812">Transmembrane</keyword>
<proteinExistence type="predicted"/>
<keyword evidence="3" id="KW-0255">Endonuclease</keyword>
<feature type="domain" description="Endonuclease/exonuclease/phosphatase" evidence="2">
    <location>
        <begin position="101"/>
        <end position="312"/>
    </location>
</feature>
<feature type="transmembrane region" description="Helical" evidence="1">
    <location>
        <begin position="63"/>
        <end position="81"/>
    </location>
</feature>
<protein>
    <submittedName>
        <fullName evidence="3">Endonuclease/exonuclease/phosphatase family protein</fullName>
    </submittedName>
</protein>
<dbReference type="RefSeq" id="WP_191317594.1">
    <property type="nucleotide sequence ID" value="NZ_BNCG01000001.1"/>
</dbReference>
<sequence length="331" mass="35963">MFNNRLSLFLLIIAGLVAAPLALGFAGGLHPAFDSFAHFRAHLAVLTALLALPPLFTARRRGGAALVLLAAAAFATTFWAFSHPGGQDAQAAPGSRYRLVQINLRFDNRTPERVLDMITREKPDVIAYQEGGAHWAPWLDRLAAAYPHRLHCPKGVGLLSRHPFRWENAWVQQSGADKATPKTAGCTGDGLMAIAPFNLGGVVVRVASLHLEWPWPFAQQRNLRQIGPELEKLRGPRIVAGDFNATPWSHTVRQVETAAGARAMNGAGATWFIGTLPAAWRPYLGLPIDQILVSRDIAAPRLSTLEHVGSDHLPVRLDFSTLPARSQAAAF</sequence>
<keyword evidence="1" id="KW-1133">Transmembrane helix</keyword>
<dbReference type="SUPFAM" id="SSF56219">
    <property type="entry name" value="DNase I-like"/>
    <property type="match status" value="1"/>
</dbReference>